<proteinExistence type="predicted"/>
<evidence type="ECO:0000256" key="1">
    <source>
        <dbReference type="ARBA" id="ARBA00004479"/>
    </source>
</evidence>
<comment type="subcellular location">
    <subcellularLocation>
        <location evidence="1">Membrane</location>
        <topology evidence="1">Single-pass type I membrane protein</topology>
    </subcellularLocation>
</comment>
<evidence type="ECO:0000313" key="12">
    <source>
        <dbReference type="Proteomes" id="UP001295444"/>
    </source>
</evidence>
<feature type="compositionally biased region" description="Basic and acidic residues" evidence="7">
    <location>
        <begin position="363"/>
        <end position="381"/>
    </location>
</feature>
<dbReference type="Proteomes" id="UP001295444">
    <property type="component" value="Chromosome 13"/>
</dbReference>
<evidence type="ECO:0000256" key="7">
    <source>
        <dbReference type="SAM" id="MobiDB-lite"/>
    </source>
</evidence>
<dbReference type="GO" id="GO:0030246">
    <property type="term" value="F:carbohydrate binding"/>
    <property type="evidence" value="ECO:0007669"/>
    <property type="project" value="UniProtKB-KW"/>
</dbReference>
<evidence type="ECO:0000256" key="5">
    <source>
        <dbReference type="ARBA" id="ARBA00022989"/>
    </source>
</evidence>
<evidence type="ECO:0000259" key="10">
    <source>
        <dbReference type="PROSITE" id="PS50041"/>
    </source>
</evidence>
<feature type="chain" id="PRO_5041917907" description="C-type lectin domain-containing protein" evidence="9">
    <location>
        <begin position="33"/>
        <end position="381"/>
    </location>
</feature>
<feature type="domain" description="C-type lectin" evidence="10">
    <location>
        <begin position="40"/>
        <end position="178"/>
    </location>
</feature>
<keyword evidence="4" id="KW-0430">Lectin</keyword>
<evidence type="ECO:0000256" key="3">
    <source>
        <dbReference type="ARBA" id="ARBA00022729"/>
    </source>
</evidence>
<keyword evidence="5 8" id="KW-1133">Transmembrane helix</keyword>
<keyword evidence="3 9" id="KW-0732">Signal</keyword>
<dbReference type="PROSITE" id="PS50041">
    <property type="entry name" value="C_TYPE_LECTIN_2"/>
    <property type="match status" value="1"/>
</dbReference>
<name>A0AAD1WZ37_PELCU</name>
<evidence type="ECO:0000313" key="11">
    <source>
        <dbReference type="EMBL" id="CAH2328420.1"/>
    </source>
</evidence>
<organism evidence="11 12">
    <name type="scientific">Pelobates cultripes</name>
    <name type="common">Western spadefoot toad</name>
    <dbReference type="NCBI Taxonomy" id="61616"/>
    <lineage>
        <taxon>Eukaryota</taxon>
        <taxon>Metazoa</taxon>
        <taxon>Chordata</taxon>
        <taxon>Craniata</taxon>
        <taxon>Vertebrata</taxon>
        <taxon>Euteleostomi</taxon>
        <taxon>Amphibia</taxon>
        <taxon>Batrachia</taxon>
        <taxon>Anura</taxon>
        <taxon>Pelobatoidea</taxon>
        <taxon>Pelobatidae</taxon>
        <taxon>Pelobates</taxon>
    </lineage>
</organism>
<evidence type="ECO:0000256" key="2">
    <source>
        <dbReference type="ARBA" id="ARBA00022692"/>
    </source>
</evidence>
<dbReference type="InterPro" id="IPR051505">
    <property type="entry name" value="C-type_lectin_domain"/>
</dbReference>
<feature type="signal peptide" evidence="9">
    <location>
        <begin position="1"/>
        <end position="32"/>
    </location>
</feature>
<dbReference type="AlphaFoldDB" id="A0AAD1WZ37"/>
<dbReference type="SUPFAM" id="SSF56436">
    <property type="entry name" value="C-type lectin-like"/>
    <property type="match status" value="1"/>
</dbReference>
<dbReference type="GO" id="GO:0031012">
    <property type="term" value="C:extracellular matrix"/>
    <property type="evidence" value="ECO:0007669"/>
    <property type="project" value="TreeGrafter"/>
</dbReference>
<dbReference type="InterPro" id="IPR016187">
    <property type="entry name" value="CTDL_fold"/>
</dbReference>
<protein>
    <recommendedName>
        <fullName evidence="10">C-type lectin domain-containing protein</fullName>
    </recommendedName>
</protein>
<dbReference type="GO" id="GO:1990430">
    <property type="term" value="F:extracellular matrix protein binding"/>
    <property type="evidence" value="ECO:0007669"/>
    <property type="project" value="TreeGrafter"/>
</dbReference>
<evidence type="ECO:0000256" key="9">
    <source>
        <dbReference type="SAM" id="SignalP"/>
    </source>
</evidence>
<feature type="region of interest" description="Disordered" evidence="7">
    <location>
        <begin position="343"/>
        <end position="381"/>
    </location>
</feature>
<gene>
    <name evidence="11" type="ORF">PECUL_23A011544</name>
</gene>
<evidence type="ECO:0000256" key="4">
    <source>
        <dbReference type="ARBA" id="ARBA00022734"/>
    </source>
</evidence>
<dbReference type="PANTHER" id="PTHR14789">
    <property type="entry name" value="CHONDROLECTIN VARIANT CHODLFDELTAE"/>
    <property type="match status" value="1"/>
</dbReference>
<sequence length="381" mass="42567">MFVLICAGETEGMKHTCIILAVCLCMAPMLLGEDILCFHHSGNCYMIQTKKLIFMDANTECGPRGSLATMKDEQELFEILQLASAFENKPDIDAFWIGLIRQNKECVVPSKKTQGYSWVSGGNDSKVEYWGEYPKPSCMRRRCVGLQKWNGPVKSREGHHLWAWKDSKCNSNFSSICRSHYSWNFSMIHSFKDQNIPDFLPEMSKITILCKEFDTNITLTCKVENGFYSCLNIQCSCSALGCTESKSCLQHCLIPSNFSCNCSDAFSLCNQTGANCTVSTSGSSTPQTYTDVYNISVSPSRQSDDEEESWFDTLLIPLILGLVALGILLMLVWGGAQMCVRKKKPPRKKSIVPVETQGSDTDSTDHSSSDEEEPQDKIDVP</sequence>
<dbReference type="InterPro" id="IPR001304">
    <property type="entry name" value="C-type_lectin-like"/>
</dbReference>
<dbReference type="SMART" id="SM00034">
    <property type="entry name" value="CLECT"/>
    <property type="match status" value="1"/>
</dbReference>
<accession>A0AAD1WZ37</accession>
<dbReference type="EMBL" id="OW240924">
    <property type="protein sequence ID" value="CAH2328420.1"/>
    <property type="molecule type" value="Genomic_DNA"/>
</dbReference>
<dbReference type="GO" id="GO:0009897">
    <property type="term" value="C:external side of plasma membrane"/>
    <property type="evidence" value="ECO:0007669"/>
    <property type="project" value="TreeGrafter"/>
</dbReference>
<dbReference type="Gene3D" id="3.10.100.10">
    <property type="entry name" value="Mannose-Binding Protein A, subunit A"/>
    <property type="match status" value="1"/>
</dbReference>
<evidence type="ECO:0000256" key="6">
    <source>
        <dbReference type="ARBA" id="ARBA00023136"/>
    </source>
</evidence>
<feature type="transmembrane region" description="Helical" evidence="8">
    <location>
        <begin position="314"/>
        <end position="340"/>
    </location>
</feature>
<dbReference type="GO" id="GO:0016477">
    <property type="term" value="P:cell migration"/>
    <property type="evidence" value="ECO:0007669"/>
    <property type="project" value="TreeGrafter"/>
</dbReference>
<reference evidence="11" key="1">
    <citation type="submission" date="2022-03" db="EMBL/GenBank/DDBJ databases">
        <authorList>
            <person name="Alioto T."/>
            <person name="Alioto T."/>
            <person name="Gomez Garrido J."/>
        </authorList>
    </citation>
    <scope>NUCLEOTIDE SEQUENCE</scope>
</reference>
<dbReference type="PANTHER" id="PTHR14789:SF7">
    <property type="entry name" value="C-TYPE LECTIN DOMAIN FAMILY 14 MEMBER A"/>
    <property type="match status" value="1"/>
</dbReference>
<dbReference type="GO" id="GO:0050840">
    <property type="term" value="F:extracellular matrix binding"/>
    <property type="evidence" value="ECO:0007669"/>
    <property type="project" value="TreeGrafter"/>
</dbReference>
<dbReference type="InterPro" id="IPR016186">
    <property type="entry name" value="C-type_lectin-like/link_sf"/>
</dbReference>
<keyword evidence="6 8" id="KW-0472">Membrane</keyword>
<keyword evidence="12" id="KW-1185">Reference proteome</keyword>
<keyword evidence="2 8" id="KW-0812">Transmembrane</keyword>
<evidence type="ECO:0000256" key="8">
    <source>
        <dbReference type="SAM" id="Phobius"/>
    </source>
</evidence>